<dbReference type="Pfam" id="PF01478">
    <property type="entry name" value="Peptidase_A24"/>
    <property type="match status" value="1"/>
</dbReference>
<dbReference type="GO" id="GO:0008168">
    <property type="term" value="F:methyltransferase activity"/>
    <property type="evidence" value="ECO:0007669"/>
    <property type="project" value="UniProtKB-KW"/>
</dbReference>
<evidence type="ECO:0000313" key="13">
    <source>
        <dbReference type="EMBL" id="MBL6903808.1"/>
    </source>
</evidence>
<dbReference type="GO" id="GO:0004190">
    <property type="term" value="F:aspartic-type endopeptidase activity"/>
    <property type="evidence" value="ECO:0007669"/>
    <property type="project" value="UniProtKB-EC"/>
</dbReference>
<gene>
    <name evidence="13" type="ORF">ISR29_06365</name>
</gene>
<feature type="transmembrane region" description="Helical" evidence="10">
    <location>
        <begin position="227"/>
        <end position="247"/>
    </location>
</feature>
<keyword evidence="3" id="KW-1003">Cell membrane</keyword>
<sequence>MIELLLVGFFGACIGSFSSMLLYRLPEMRTNKSLTLSSPRSYCPHCQSSLNLWMLLPIFSFLIQKGKCLYCSQRINSSYLINELVHISIILLIALNVGINFIGFIYYLIFTIFYILFFLDLKHLFLPIYLNVSLILIGLLINVVFNIFTSYQEALLGLVAGFGSLWFINALFKIIKSKDGIGGGDFILLGGLGSIFGISSLGPIILLGSSFSILIYTLSDRTKREEIPLGSGLILGAIFFYLIQNIFI</sequence>
<feature type="transmembrane region" description="Helical" evidence="10">
    <location>
        <begin position="186"/>
        <end position="215"/>
    </location>
</feature>
<dbReference type="Gene3D" id="1.20.120.1220">
    <property type="match status" value="1"/>
</dbReference>
<dbReference type="InterPro" id="IPR000045">
    <property type="entry name" value="Prepilin_IV_endopep_pep"/>
</dbReference>
<feature type="transmembrane region" description="Helical" evidence="10">
    <location>
        <begin position="75"/>
        <end position="95"/>
    </location>
</feature>
<dbReference type="AlphaFoldDB" id="A0A937M359"/>
<evidence type="ECO:0000256" key="2">
    <source>
        <dbReference type="ARBA" id="ARBA00005801"/>
    </source>
</evidence>
<dbReference type="GO" id="GO:0032259">
    <property type="term" value="P:methylation"/>
    <property type="evidence" value="ECO:0007669"/>
    <property type="project" value="UniProtKB-KW"/>
</dbReference>
<evidence type="ECO:0000256" key="4">
    <source>
        <dbReference type="ARBA" id="ARBA00022519"/>
    </source>
</evidence>
<evidence type="ECO:0000256" key="7">
    <source>
        <dbReference type="ARBA" id="ARBA00023136"/>
    </source>
</evidence>
<evidence type="ECO:0000313" key="14">
    <source>
        <dbReference type="Proteomes" id="UP000705230"/>
    </source>
</evidence>
<dbReference type="InterPro" id="IPR014032">
    <property type="entry name" value="Peptidase_A24A_bac"/>
</dbReference>
<dbReference type="PANTHER" id="PTHR30487">
    <property type="entry name" value="TYPE 4 PREPILIN-LIKE PROTEINS LEADER PEPTIDE-PROCESSING ENZYME"/>
    <property type="match status" value="1"/>
</dbReference>
<keyword evidence="9" id="KW-0489">Methyltransferase</keyword>
<keyword evidence="6 10" id="KW-1133">Transmembrane helix</keyword>
<dbReference type="GO" id="GO:0005886">
    <property type="term" value="C:plasma membrane"/>
    <property type="evidence" value="ECO:0007669"/>
    <property type="project" value="UniProtKB-SubCell"/>
</dbReference>
<dbReference type="Pfam" id="PF06750">
    <property type="entry name" value="A24_N_bact"/>
    <property type="match status" value="1"/>
</dbReference>
<comment type="similarity">
    <text evidence="2 8">Belongs to the peptidase A24 family.</text>
</comment>
<dbReference type="InterPro" id="IPR050882">
    <property type="entry name" value="Prepilin_peptidase/N-MTase"/>
</dbReference>
<dbReference type="EC" id="2.1.1.-" evidence="9"/>
<evidence type="ECO:0000256" key="10">
    <source>
        <dbReference type="SAM" id="Phobius"/>
    </source>
</evidence>
<evidence type="ECO:0000256" key="5">
    <source>
        <dbReference type="ARBA" id="ARBA00022692"/>
    </source>
</evidence>
<evidence type="ECO:0000259" key="11">
    <source>
        <dbReference type="Pfam" id="PF01478"/>
    </source>
</evidence>
<keyword evidence="9" id="KW-0378">Hydrolase</keyword>
<dbReference type="PRINTS" id="PR00864">
    <property type="entry name" value="PREPILNPTASE"/>
</dbReference>
<keyword evidence="9" id="KW-0645">Protease</keyword>
<name>A0A937M359_9GAMM</name>
<comment type="function">
    <text evidence="9">Plays an essential role in type IV pili and type II pseudopili formation by proteolytically removing the leader sequence from substrate proteins and subsequently monomethylating the alpha-amino group of the newly exposed N-terminal phenylalanine.</text>
</comment>
<keyword evidence="5 9" id="KW-0812">Transmembrane</keyword>
<evidence type="ECO:0000259" key="12">
    <source>
        <dbReference type="Pfam" id="PF06750"/>
    </source>
</evidence>
<keyword evidence="9" id="KW-0511">Multifunctional enzyme</keyword>
<evidence type="ECO:0000256" key="3">
    <source>
        <dbReference type="ARBA" id="ARBA00022475"/>
    </source>
</evidence>
<dbReference type="PANTHER" id="PTHR30487:SF0">
    <property type="entry name" value="PREPILIN LEADER PEPTIDASE_N-METHYLTRANSFERASE-RELATED"/>
    <property type="match status" value="1"/>
</dbReference>
<organism evidence="13 14">
    <name type="scientific">SAR86 cluster bacterium</name>
    <dbReference type="NCBI Taxonomy" id="2030880"/>
    <lineage>
        <taxon>Bacteria</taxon>
        <taxon>Pseudomonadati</taxon>
        <taxon>Pseudomonadota</taxon>
        <taxon>Gammaproteobacteria</taxon>
        <taxon>SAR86 cluster</taxon>
    </lineage>
</organism>
<keyword evidence="4" id="KW-0997">Cell inner membrane</keyword>
<protein>
    <recommendedName>
        <fullName evidence="9">Prepilin leader peptidase/N-methyltransferase</fullName>
        <ecNumber evidence="9">2.1.1.-</ecNumber>
        <ecNumber evidence="9">3.4.23.43</ecNumber>
    </recommendedName>
</protein>
<proteinExistence type="inferred from homology"/>
<feature type="domain" description="Prepilin peptidase A24 N-terminal" evidence="12">
    <location>
        <begin position="10"/>
        <end position="96"/>
    </location>
</feature>
<keyword evidence="7 10" id="KW-0472">Membrane</keyword>
<comment type="subcellular location">
    <subcellularLocation>
        <location evidence="1">Cell inner membrane</location>
        <topology evidence="1">Multi-pass membrane protein</topology>
    </subcellularLocation>
    <subcellularLocation>
        <location evidence="9">Cell membrane</location>
        <topology evidence="9">Multi-pass membrane protein</topology>
    </subcellularLocation>
</comment>
<evidence type="ECO:0000256" key="9">
    <source>
        <dbReference type="RuleBase" id="RU003794"/>
    </source>
</evidence>
<dbReference type="EC" id="3.4.23.43" evidence="9"/>
<keyword evidence="9" id="KW-0808">Transferase</keyword>
<dbReference type="InterPro" id="IPR010627">
    <property type="entry name" value="Prepilin_pept_A24_N"/>
</dbReference>
<evidence type="ECO:0000256" key="1">
    <source>
        <dbReference type="ARBA" id="ARBA00004429"/>
    </source>
</evidence>
<dbReference type="Proteomes" id="UP000705230">
    <property type="component" value="Unassembled WGS sequence"/>
</dbReference>
<feature type="transmembrane region" description="Helical" evidence="10">
    <location>
        <begin position="154"/>
        <end position="174"/>
    </location>
</feature>
<dbReference type="EMBL" id="JADHSG010000019">
    <property type="protein sequence ID" value="MBL6903808.1"/>
    <property type="molecule type" value="Genomic_DNA"/>
</dbReference>
<evidence type="ECO:0000256" key="6">
    <source>
        <dbReference type="ARBA" id="ARBA00022989"/>
    </source>
</evidence>
<comment type="catalytic activity">
    <reaction evidence="9">
        <text>Typically cleaves a -Gly-|-Phe- bond to release an N-terminal, basic peptide of 5-8 residues from type IV prepilin, and then N-methylates the new N-terminal amino group, the methyl donor being S-adenosyl-L-methionine.</text>
        <dbReference type="EC" id="3.4.23.43"/>
    </reaction>
</comment>
<comment type="caution">
    <text evidence="13">The sequence shown here is derived from an EMBL/GenBank/DDBJ whole genome shotgun (WGS) entry which is preliminary data.</text>
</comment>
<dbReference type="GO" id="GO:0006465">
    <property type="term" value="P:signal peptide processing"/>
    <property type="evidence" value="ECO:0007669"/>
    <property type="project" value="TreeGrafter"/>
</dbReference>
<evidence type="ECO:0000256" key="8">
    <source>
        <dbReference type="RuleBase" id="RU003793"/>
    </source>
</evidence>
<feature type="transmembrane region" description="Helical" evidence="10">
    <location>
        <begin position="128"/>
        <end position="148"/>
    </location>
</feature>
<reference evidence="13" key="1">
    <citation type="submission" date="2020-10" db="EMBL/GenBank/DDBJ databases">
        <title>Microbiome of the Black Sea water column analyzed by genome centric metagenomics.</title>
        <authorList>
            <person name="Cabello-Yeves P.J."/>
            <person name="Callieri C."/>
            <person name="Picazo A."/>
            <person name="Mehrshad M."/>
            <person name="Haro-Moreno J.M."/>
            <person name="Roda-Garcia J."/>
            <person name="Dzembekova N."/>
            <person name="Slabakova V."/>
            <person name="Slabakova N."/>
            <person name="Moncheva S."/>
            <person name="Rodriguez-Valera F."/>
        </authorList>
    </citation>
    <scope>NUCLEOTIDE SEQUENCE</scope>
    <source>
        <strain evidence="13">BS30m-G43</strain>
    </source>
</reference>
<accession>A0A937M359</accession>
<feature type="domain" description="Prepilin type IV endopeptidase peptidase" evidence="11">
    <location>
        <begin position="108"/>
        <end position="218"/>
    </location>
</feature>